<accession>A0A0G4F6H6</accession>
<feature type="compositionally biased region" description="Basic and acidic residues" evidence="1">
    <location>
        <begin position="1"/>
        <end position="18"/>
    </location>
</feature>
<feature type="compositionally biased region" description="Polar residues" evidence="1">
    <location>
        <begin position="212"/>
        <end position="225"/>
    </location>
</feature>
<organism evidence="2 3">
    <name type="scientific">Vitrella brassicaformis (strain CCMP3155)</name>
    <dbReference type="NCBI Taxonomy" id="1169540"/>
    <lineage>
        <taxon>Eukaryota</taxon>
        <taxon>Sar</taxon>
        <taxon>Alveolata</taxon>
        <taxon>Colpodellida</taxon>
        <taxon>Vitrellaceae</taxon>
        <taxon>Vitrella</taxon>
    </lineage>
</organism>
<dbReference type="AlphaFoldDB" id="A0A0G4F6H6"/>
<evidence type="ECO:0000313" key="2">
    <source>
        <dbReference type="EMBL" id="CEM08018.1"/>
    </source>
</evidence>
<dbReference type="EMBL" id="CDMY01000382">
    <property type="protein sequence ID" value="CEM08018.1"/>
    <property type="molecule type" value="Genomic_DNA"/>
</dbReference>
<name>A0A0G4F6H6_VITBC</name>
<reference evidence="2 3" key="1">
    <citation type="submission" date="2014-11" db="EMBL/GenBank/DDBJ databases">
        <authorList>
            <person name="Zhu J."/>
            <person name="Qi W."/>
            <person name="Song R."/>
        </authorList>
    </citation>
    <scope>NUCLEOTIDE SEQUENCE [LARGE SCALE GENOMIC DNA]</scope>
</reference>
<protein>
    <submittedName>
        <fullName evidence="2">Uncharacterized protein</fullName>
    </submittedName>
</protein>
<evidence type="ECO:0000313" key="3">
    <source>
        <dbReference type="Proteomes" id="UP000041254"/>
    </source>
</evidence>
<sequence>MKNHAEEPSRRFQCHESDDNAGPNKADAAQHMMHRSRNGIQHPVPAPAPAIRTDEQDEDREFVGTFPVMPSHPGPSHDDSTPLAAIAPASASDASPIPPSGPSLPSPSHHPAAAAEAVYTRLPPTQLMQQMAGLTERGGGGSPLPQPDLEQRRPSCPTAAVVLAKRVENEEIDPAAAAAGELDDTKTKQLLEAPLTRSAAMATASLASLTNKTEGTCGSSASVNLRSGAFPPTPSSSSVRAYLRLPTRPIRPSP</sequence>
<feature type="region of interest" description="Disordered" evidence="1">
    <location>
        <begin position="132"/>
        <end position="154"/>
    </location>
</feature>
<evidence type="ECO:0000256" key="1">
    <source>
        <dbReference type="SAM" id="MobiDB-lite"/>
    </source>
</evidence>
<dbReference type="Proteomes" id="UP000041254">
    <property type="component" value="Unassembled WGS sequence"/>
</dbReference>
<feature type="region of interest" description="Disordered" evidence="1">
    <location>
        <begin position="212"/>
        <end position="254"/>
    </location>
</feature>
<dbReference type="InParanoid" id="A0A0G4F6H6"/>
<feature type="compositionally biased region" description="Pro residues" evidence="1">
    <location>
        <begin position="96"/>
        <end position="105"/>
    </location>
</feature>
<feature type="compositionally biased region" description="Low complexity" evidence="1">
    <location>
        <begin position="106"/>
        <end position="115"/>
    </location>
</feature>
<feature type="compositionally biased region" description="Low complexity" evidence="1">
    <location>
        <begin position="81"/>
        <end position="95"/>
    </location>
</feature>
<keyword evidence="3" id="KW-1185">Reference proteome</keyword>
<dbReference type="VEuPathDB" id="CryptoDB:Vbra_8876"/>
<feature type="region of interest" description="Disordered" evidence="1">
    <location>
        <begin position="1"/>
        <end position="115"/>
    </location>
</feature>
<proteinExistence type="predicted"/>
<gene>
    <name evidence="2" type="ORF">Vbra_8876</name>
</gene>